<dbReference type="AlphaFoldDB" id="A0A1T0AEA3"/>
<reference evidence="3" key="1">
    <citation type="submission" date="2021-03" db="EMBL/GenBank/DDBJ databases">
        <title>Characterization of a novel Integrative Conjugative Element in Glaesserella parasuis.</title>
        <authorList>
            <person name="Hu G."/>
            <person name="Sun H."/>
        </authorList>
    </citation>
    <scope>NUCLEOTIDE SEQUENCE</scope>
    <source>
        <strain evidence="3">GHP1807</strain>
    </source>
</reference>
<evidence type="ECO:0000256" key="1">
    <source>
        <dbReference type="ARBA" id="ARBA00006201"/>
    </source>
</evidence>
<dbReference type="EMBL" id="CP071491">
    <property type="protein sequence ID" value="QSX17900.1"/>
    <property type="molecule type" value="Genomic_DNA"/>
</dbReference>
<dbReference type="Pfam" id="PF04175">
    <property type="entry name" value="DUF406"/>
    <property type="match status" value="1"/>
</dbReference>
<evidence type="ECO:0000313" key="4">
    <source>
        <dbReference type="Proteomes" id="UP001148834"/>
    </source>
</evidence>
<reference evidence="2" key="2">
    <citation type="submission" date="2022-09" db="EMBL/GenBank/DDBJ databases">
        <title>Molecular characterization of Glaesserella parasuis strains circulating in commercial swine farms using whole-genome sequencing.</title>
        <authorList>
            <person name="Mugabi R."/>
            <person name="Clavijo M."/>
            <person name="Li G."/>
        </authorList>
    </citation>
    <scope>NUCLEOTIDE SEQUENCE</scope>
    <source>
        <strain evidence="2">0435-53</strain>
    </source>
</reference>
<sequence length="97" mass="10495">MSKTFSDQANCCGGICKPSSTSMFDNADSTIELALVYPTQADAEQGLATLTAKAREVESDPCNISSQISQTEDGFLLQAKFLFSCQAEAVIFQMKLR</sequence>
<dbReference type="Proteomes" id="UP001148834">
    <property type="component" value="Unassembled WGS sequence"/>
</dbReference>
<dbReference type="InterPro" id="IPR005272">
    <property type="entry name" value="DUF406"/>
</dbReference>
<dbReference type="NCBIfam" id="TIGR00743">
    <property type="entry name" value="DUF406 family protein"/>
    <property type="match status" value="1"/>
</dbReference>
<dbReference type="RefSeq" id="WP_021109443.1">
    <property type="nucleotide sequence ID" value="NZ_CBCRUP010000001.1"/>
</dbReference>
<dbReference type="Gene3D" id="3.30.70.860">
    <property type="match status" value="1"/>
</dbReference>
<dbReference type="EMBL" id="JAODIR010000002">
    <property type="protein sequence ID" value="MDD2167159.1"/>
    <property type="molecule type" value="Genomic_DNA"/>
</dbReference>
<evidence type="ECO:0000313" key="2">
    <source>
        <dbReference type="EMBL" id="MDD2167159.1"/>
    </source>
</evidence>
<dbReference type="PANTHER" id="PTHR38769:SF1">
    <property type="entry name" value="UPF0381 PROTEIN YFCZ-RELATED"/>
    <property type="match status" value="1"/>
</dbReference>
<name>A0A1T0AEA3_GLAPU</name>
<proteinExistence type="inferred from homology"/>
<gene>
    <name evidence="3" type="ORF">J1G54_05160</name>
    <name evidence="2" type="ORF">N5925_00760</name>
</gene>
<dbReference type="InterPro" id="IPR035571">
    <property type="entry name" value="UPF0234-like_C"/>
</dbReference>
<evidence type="ECO:0000313" key="3">
    <source>
        <dbReference type="EMBL" id="QSX17900.1"/>
    </source>
</evidence>
<protein>
    <submittedName>
        <fullName evidence="2">YfcZ/YiiS family protein</fullName>
    </submittedName>
</protein>
<dbReference type="PANTHER" id="PTHR38769">
    <property type="entry name" value="UPF0381 PROTEIN YFCZ-RELATED"/>
    <property type="match status" value="1"/>
</dbReference>
<comment type="similarity">
    <text evidence="1">Belongs to the UPF0381 family.</text>
</comment>
<organism evidence="2 4">
    <name type="scientific">Glaesserella parasuis</name>
    <name type="common">Haemophilus parasuis</name>
    <dbReference type="NCBI Taxonomy" id="738"/>
    <lineage>
        <taxon>Bacteria</taxon>
        <taxon>Pseudomonadati</taxon>
        <taxon>Pseudomonadota</taxon>
        <taxon>Gammaproteobacteria</taxon>
        <taxon>Pasteurellales</taxon>
        <taxon>Pasteurellaceae</taxon>
        <taxon>Glaesserella</taxon>
    </lineage>
</organism>
<dbReference type="Proteomes" id="UP000662736">
    <property type="component" value="Chromosome"/>
</dbReference>
<accession>A0A1T0AEA3</accession>
<dbReference type="GO" id="GO:0005829">
    <property type="term" value="C:cytosol"/>
    <property type="evidence" value="ECO:0007669"/>
    <property type="project" value="TreeGrafter"/>
</dbReference>